<name>A0A7J9SLF7_9EURY</name>
<dbReference type="EMBL" id="JACKXD010000007">
    <property type="protein sequence ID" value="MBB6647794.1"/>
    <property type="molecule type" value="Genomic_DNA"/>
</dbReference>
<dbReference type="InterPro" id="IPR055980">
    <property type="entry name" value="DUF7558"/>
</dbReference>
<dbReference type="Proteomes" id="UP000546257">
    <property type="component" value="Unassembled WGS sequence"/>
</dbReference>
<dbReference type="RefSeq" id="WP_185194168.1">
    <property type="nucleotide sequence ID" value="NZ_JACKXD010000007.1"/>
</dbReference>
<protein>
    <submittedName>
        <fullName evidence="1">Uncharacterized protein</fullName>
    </submittedName>
</protein>
<evidence type="ECO:0000313" key="2">
    <source>
        <dbReference type="Proteomes" id="UP000546257"/>
    </source>
</evidence>
<accession>A0A7J9SLF7</accession>
<dbReference type="AlphaFoldDB" id="A0A7J9SLF7"/>
<comment type="caution">
    <text evidence="1">The sequence shown here is derived from an EMBL/GenBank/DDBJ whole genome shotgun (WGS) entry which is preliminary data.</text>
</comment>
<gene>
    <name evidence="1" type="ORF">H5V44_16140</name>
</gene>
<sequence length="107" mass="11654">MQQTLSGCAFCDARPSSELGDARTWGTDEIVTHPICTACARQATADPEDCDRHACDSCGLVVDAFSARTSFRVQLGNLEGTVRFCARCAPDDPATYWTQDLEPHLVE</sequence>
<reference evidence="1 2" key="1">
    <citation type="submission" date="2020-08" db="EMBL/GenBank/DDBJ databases">
        <authorList>
            <person name="Seo M.-J."/>
        </authorList>
    </citation>
    <scope>NUCLEOTIDE SEQUENCE [LARGE SCALE GENOMIC DNA]</scope>
    <source>
        <strain evidence="1 2">MBLA0160</strain>
    </source>
</reference>
<organism evidence="1 2">
    <name type="scientific">Halobellus ruber</name>
    <dbReference type="NCBI Taxonomy" id="2761102"/>
    <lineage>
        <taxon>Archaea</taxon>
        <taxon>Methanobacteriati</taxon>
        <taxon>Methanobacteriota</taxon>
        <taxon>Stenosarchaea group</taxon>
        <taxon>Halobacteria</taxon>
        <taxon>Halobacteriales</taxon>
        <taxon>Haloferacaceae</taxon>
        <taxon>Halobellus</taxon>
    </lineage>
</organism>
<proteinExistence type="predicted"/>
<dbReference type="Pfam" id="PF24439">
    <property type="entry name" value="DUF7558"/>
    <property type="match status" value="1"/>
</dbReference>
<keyword evidence="2" id="KW-1185">Reference proteome</keyword>
<evidence type="ECO:0000313" key="1">
    <source>
        <dbReference type="EMBL" id="MBB6647794.1"/>
    </source>
</evidence>